<gene>
    <name evidence="1" type="primary">orf152</name>
</gene>
<evidence type="ECO:0000313" key="1">
    <source>
        <dbReference type="EMBL" id="QCI04267.1"/>
    </source>
</evidence>
<accession>A0A4D6WKJ6</accession>
<sequence length="152" mass="18936">MISRTNQFKHELKLKLFLITIEALDINIHDNIMNSDFSNWRLRNYKIDILTQYKDNKSVIKYLLINYIIRNKYHLQIIISKIIKAYIDHKKDDQLRKYSTKFIYLYYKVFTYYENRSHLYKLRIRELAIHNLYLLNYMTQNNAWYYIYDNIL</sequence>
<proteinExistence type="predicted"/>
<reference evidence="1" key="1">
    <citation type="journal article" date="2019" name="Mol. Phylogenet. Evol.">
        <title>Morphological evolution and classification of the red algal order Ceramiales inferred using plastid phylogenomics.</title>
        <authorList>
            <person name="Diaz-Tapia P."/>
            <person name="Pasella M.M."/>
            <person name="Verbruggen H."/>
            <person name="Maggs C.A."/>
        </authorList>
    </citation>
    <scope>NUCLEOTIDE SEQUENCE</scope>
    <source>
        <strain evidence="1">PD2933</strain>
    </source>
</reference>
<name>A0A4D6WKJ6_9FLOR</name>
<geneLocation type="plastid" evidence="1"/>
<reference evidence="1" key="2">
    <citation type="submission" date="2019-04" db="EMBL/GenBank/DDBJ databases">
        <authorList>
            <person name="Pasella M."/>
        </authorList>
    </citation>
    <scope>NUCLEOTIDE SEQUENCE</scope>
    <source>
        <strain evidence="1">PD2933</strain>
    </source>
</reference>
<dbReference type="EMBL" id="MK814609">
    <property type="protein sequence ID" value="QCI04267.1"/>
    <property type="molecule type" value="Genomic_DNA"/>
</dbReference>
<dbReference type="AlphaFoldDB" id="A0A4D6WKJ6"/>
<protein>
    <submittedName>
        <fullName evidence="1">Uncharacterized protein</fullName>
    </submittedName>
</protein>
<organism evidence="1">
    <name type="scientific">Anotrichium furcellatum</name>
    <dbReference type="NCBI Taxonomy" id="41999"/>
    <lineage>
        <taxon>Eukaryota</taxon>
        <taxon>Rhodophyta</taxon>
        <taxon>Florideophyceae</taxon>
        <taxon>Rhodymeniophycidae</taxon>
        <taxon>Ceramiales</taxon>
        <taxon>Ceramiaceae</taxon>
        <taxon>Anotrichium</taxon>
    </lineage>
</organism>
<keyword evidence="1" id="KW-0934">Plastid</keyword>